<reference evidence="2 3" key="1">
    <citation type="submission" date="2016-06" db="EMBL/GenBank/DDBJ databases">
        <authorList>
            <person name="Kjaerup R.B."/>
            <person name="Dalgaard T.S."/>
            <person name="Juul-Madsen H.R."/>
        </authorList>
    </citation>
    <scope>NUCLEOTIDE SEQUENCE [LARGE SCALE GENOMIC DNA]</scope>
    <source>
        <strain evidence="2 3">DSM 43904</strain>
    </source>
</reference>
<accession>A0A1C5IFD0</accession>
<protein>
    <recommendedName>
        <fullName evidence="4">CU044_5270 family protein</fullName>
    </recommendedName>
</protein>
<evidence type="ECO:0008006" key="4">
    <source>
        <dbReference type="Google" id="ProtNLM"/>
    </source>
</evidence>
<dbReference type="AlphaFoldDB" id="A0A1C5IFD0"/>
<name>A0A1C5IFD0_9ACTN</name>
<dbReference type="InterPro" id="IPR047789">
    <property type="entry name" value="CU044_5270-like"/>
</dbReference>
<keyword evidence="3" id="KW-1185">Reference proteome</keyword>
<sequence length="293" mass="31861">MVGAITVGITGQATPPAGIHAAQQPPPSGLVAQSFELAAMHAETEPFTPPRPDQWTYVEVKMVRGKGAEQKGQKRNETTRSWVRADGRQSAEMIDGKLHILPETLDPPRTWVPQDYRTLAGLPTEPQALLDWLRARDSTGQDDKAQRDAASFNMINSMLRENVLPPRLKATLLRVLALIPGVTQSVGPVDFDGRPAIAVGMVQDGWRREDILLDPATHEFLGSRTVVVKDHTLYPPAGEGRQPGGRPDDLPPGARPEGTGRAVPEEVRLKEGDVEVELIRVTGKIVDAPGQTN</sequence>
<dbReference type="EMBL" id="LT607750">
    <property type="protein sequence ID" value="SCG57148.1"/>
    <property type="molecule type" value="Genomic_DNA"/>
</dbReference>
<dbReference type="Proteomes" id="UP000198217">
    <property type="component" value="Chromosome I"/>
</dbReference>
<evidence type="ECO:0000313" key="2">
    <source>
        <dbReference type="EMBL" id="SCG57148.1"/>
    </source>
</evidence>
<gene>
    <name evidence="2" type="ORF">GA0070609_3258</name>
</gene>
<dbReference type="NCBIfam" id="NF038083">
    <property type="entry name" value="CU044_5270_fam"/>
    <property type="match status" value="1"/>
</dbReference>
<evidence type="ECO:0000256" key="1">
    <source>
        <dbReference type="SAM" id="MobiDB-lite"/>
    </source>
</evidence>
<evidence type="ECO:0000313" key="3">
    <source>
        <dbReference type="Proteomes" id="UP000198217"/>
    </source>
</evidence>
<feature type="region of interest" description="Disordered" evidence="1">
    <location>
        <begin position="233"/>
        <end position="266"/>
    </location>
</feature>
<feature type="region of interest" description="Disordered" evidence="1">
    <location>
        <begin position="1"/>
        <end position="26"/>
    </location>
</feature>
<proteinExistence type="predicted"/>
<organism evidence="2 3">
    <name type="scientific">Micromonospora echinaurantiaca</name>
    <dbReference type="NCBI Taxonomy" id="47857"/>
    <lineage>
        <taxon>Bacteria</taxon>
        <taxon>Bacillati</taxon>
        <taxon>Actinomycetota</taxon>
        <taxon>Actinomycetes</taxon>
        <taxon>Micromonosporales</taxon>
        <taxon>Micromonosporaceae</taxon>
        <taxon>Micromonospora</taxon>
    </lineage>
</organism>